<dbReference type="EMBL" id="CM000761">
    <property type="protein sequence ID" value="OQU88505.1"/>
    <property type="molecule type" value="Genomic_DNA"/>
</dbReference>
<keyword evidence="2" id="KW-0472">Membrane</keyword>
<gene>
    <name evidence="3" type="ORF">SORBI_3002G047100</name>
</gene>
<feature type="transmembrane region" description="Helical" evidence="2">
    <location>
        <begin position="31"/>
        <end position="54"/>
    </location>
</feature>
<reference evidence="3 4" key="1">
    <citation type="journal article" date="2009" name="Nature">
        <title>The Sorghum bicolor genome and the diversification of grasses.</title>
        <authorList>
            <person name="Paterson A.H."/>
            <person name="Bowers J.E."/>
            <person name="Bruggmann R."/>
            <person name="Dubchak I."/>
            <person name="Grimwood J."/>
            <person name="Gundlach H."/>
            <person name="Haberer G."/>
            <person name="Hellsten U."/>
            <person name="Mitros T."/>
            <person name="Poliakov A."/>
            <person name="Schmutz J."/>
            <person name="Spannagl M."/>
            <person name="Tang H."/>
            <person name="Wang X."/>
            <person name="Wicker T."/>
            <person name="Bharti A.K."/>
            <person name="Chapman J."/>
            <person name="Feltus F.A."/>
            <person name="Gowik U."/>
            <person name="Grigoriev I.V."/>
            <person name="Lyons E."/>
            <person name="Maher C.A."/>
            <person name="Martis M."/>
            <person name="Narechania A."/>
            <person name="Otillar R.P."/>
            <person name="Penning B.W."/>
            <person name="Salamov A.A."/>
            <person name="Wang Y."/>
            <person name="Zhang L."/>
            <person name="Carpita N.C."/>
            <person name="Freeling M."/>
            <person name="Gingle A.R."/>
            <person name="Hash C.T."/>
            <person name="Keller B."/>
            <person name="Klein P."/>
            <person name="Kresovich S."/>
            <person name="McCann M.C."/>
            <person name="Ming R."/>
            <person name="Peterson D.G."/>
            <person name="Mehboob-ur-Rahman"/>
            <person name="Ware D."/>
            <person name="Westhoff P."/>
            <person name="Mayer K.F."/>
            <person name="Messing J."/>
            <person name="Rokhsar D.S."/>
        </authorList>
    </citation>
    <scope>NUCLEOTIDE SEQUENCE [LARGE SCALE GENOMIC DNA]</scope>
    <source>
        <strain evidence="4">cv. BTx623</strain>
    </source>
</reference>
<protein>
    <submittedName>
        <fullName evidence="3">Uncharacterized protein</fullName>
    </submittedName>
</protein>
<proteinExistence type="predicted"/>
<evidence type="ECO:0000313" key="3">
    <source>
        <dbReference type="EMBL" id="OQU88505.1"/>
    </source>
</evidence>
<evidence type="ECO:0000256" key="1">
    <source>
        <dbReference type="SAM" id="MobiDB-lite"/>
    </source>
</evidence>
<organism evidence="3 4">
    <name type="scientific">Sorghum bicolor</name>
    <name type="common">Sorghum</name>
    <name type="synonym">Sorghum vulgare</name>
    <dbReference type="NCBI Taxonomy" id="4558"/>
    <lineage>
        <taxon>Eukaryota</taxon>
        <taxon>Viridiplantae</taxon>
        <taxon>Streptophyta</taxon>
        <taxon>Embryophyta</taxon>
        <taxon>Tracheophyta</taxon>
        <taxon>Spermatophyta</taxon>
        <taxon>Magnoliopsida</taxon>
        <taxon>Liliopsida</taxon>
        <taxon>Poales</taxon>
        <taxon>Poaceae</taxon>
        <taxon>PACMAD clade</taxon>
        <taxon>Panicoideae</taxon>
        <taxon>Andropogonodae</taxon>
        <taxon>Andropogoneae</taxon>
        <taxon>Sorghinae</taxon>
        <taxon>Sorghum</taxon>
    </lineage>
</organism>
<dbReference type="InParanoid" id="A0A1W0W2C7"/>
<feature type="region of interest" description="Disordered" evidence="1">
    <location>
        <begin position="134"/>
        <end position="156"/>
    </location>
</feature>
<evidence type="ECO:0000256" key="2">
    <source>
        <dbReference type="SAM" id="Phobius"/>
    </source>
</evidence>
<accession>A0A1W0W2C7</accession>
<evidence type="ECO:0000313" key="4">
    <source>
        <dbReference type="Proteomes" id="UP000000768"/>
    </source>
</evidence>
<keyword evidence="2" id="KW-1133">Transmembrane helix</keyword>
<keyword evidence="2" id="KW-0812">Transmembrane</keyword>
<feature type="compositionally biased region" description="Acidic residues" evidence="1">
    <location>
        <begin position="140"/>
        <end position="151"/>
    </location>
</feature>
<name>A0A1W0W2C7_SORBI</name>
<reference evidence="4" key="2">
    <citation type="journal article" date="2018" name="Plant J.">
        <title>The Sorghum bicolor reference genome: improved assembly, gene annotations, a transcriptome atlas, and signatures of genome organization.</title>
        <authorList>
            <person name="McCormick R.F."/>
            <person name="Truong S.K."/>
            <person name="Sreedasyam A."/>
            <person name="Jenkins J."/>
            <person name="Shu S."/>
            <person name="Sims D."/>
            <person name="Kennedy M."/>
            <person name="Amirebrahimi M."/>
            <person name="Weers B.D."/>
            <person name="McKinley B."/>
            <person name="Mattison A."/>
            <person name="Morishige D.T."/>
            <person name="Grimwood J."/>
            <person name="Schmutz J."/>
            <person name="Mullet J.E."/>
        </authorList>
    </citation>
    <scope>NUCLEOTIDE SEQUENCE [LARGE SCALE GENOMIC DNA]</scope>
    <source>
        <strain evidence="4">cv. BTx623</strain>
    </source>
</reference>
<dbReference type="Proteomes" id="UP000000768">
    <property type="component" value="Chromosome 2"/>
</dbReference>
<sequence length="200" mass="22497">MWQAVPRHFNTYRHHAKQGELSKQLLNSSSYGVVAAFSVLKTISYLLMLFAVLISSQWSVVAAGVPCGANQPPGRARGQRLARLRGHQRRKVQQDEPKAVVADLKCDQRRRCSKRNQKVRGFHFPDCSSEEGSCQVFEGDNQEDEPEEDEEVHSSDATIGSAAILVKSCNDPNMDQVVVLVMEEQSTKIQLLHNRRPEKN</sequence>
<dbReference type="Gramene" id="OQU88505">
    <property type="protein sequence ID" value="OQU88505"/>
    <property type="gene ID" value="SORBI_3002G047100"/>
</dbReference>
<keyword evidence="4" id="KW-1185">Reference proteome</keyword>
<dbReference type="AlphaFoldDB" id="A0A1W0W2C7"/>